<dbReference type="EMBL" id="FNDD01000030">
    <property type="protein sequence ID" value="SDH80716.1"/>
    <property type="molecule type" value="Genomic_DNA"/>
</dbReference>
<keyword evidence="3" id="KW-1185">Reference proteome</keyword>
<proteinExistence type="predicted"/>
<organism evidence="2 3">
    <name type="scientific">Vibrio xiamenensis</name>
    <dbReference type="NCBI Taxonomy" id="861298"/>
    <lineage>
        <taxon>Bacteria</taxon>
        <taxon>Pseudomonadati</taxon>
        <taxon>Pseudomonadota</taxon>
        <taxon>Gammaproteobacteria</taxon>
        <taxon>Vibrionales</taxon>
        <taxon>Vibrionaceae</taxon>
        <taxon>Vibrio</taxon>
    </lineage>
</organism>
<sequence>MAVVSSFESPAQEYAALNSLNLHNLIVGAHQHSIFFTKIEGNGLNRVGLFHGDILVAERAYGKLNNDDIVMAIVDGEFVIREYRDSCLYADNTKPIHCDETVVIEAVIKCSIRCFRKLIA</sequence>
<accession>A0A1G8FF35</accession>
<protein>
    <recommendedName>
        <fullName evidence="1">Peptidase S24/S26A/S26B/S26C domain-containing protein</fullName>
    </recommendedName>
</protein>
<evidence type="ECO:0000313" key="3">
    <source>
        <dbReference type="Proteomes" id="UP000198854"/>
    </source>
</evidence>
<reference evidence="3" key="1">
    <citation type="submission" date="2016-10" db="EMBL/GenBank/DDBJ databases">
        <authorList>
            <person name="Varghese N."/>
            <person name="Submissions S."/>
        </authorList>
    </citation>
    <scope>NUCLEOTIDE SEQUENCE [LARGE SCALE GENOMIC DNA]</scope>
    <source>
        <strain evidence="3">CGMCC 1.10228</strain>
    </source>
</reference>
<dbReference type="SUPFAM" id="SSF51306">
    <property type="entry name" value="LexA/Signal peptidase"/>
    <property type="match status" value="1"/>
</dbReference>
<dbReference type="RefSeq" id="WP_093278080.1">
    <property type="nucleotide sequence ID" value="NZ_FNDD01000030.1"/>
</dbReference>
<gene>
    <name evidence="2" type="ORF">SAMN04488136_13029</name>
</gene>
<dbReference type="AlphaFoldDB" id="A0A1G8FF35"/>
<feature type="domain" description="Peptidase S24/S26A/S26B/S26C" evidence="1">
    <location>
        <begin position="19"/>
        <end position="84"/>
    </location>
</feature>
<dbReference type="Proteomes" id="UP000198854">
    <property type="component" value="Unassembled WGS sequence"/>
</dbReference>
<dbReference type="STRING" id="861298.SAMN04488136_13029"/>
<dbReference type="InterPro" id="IPR015927">
    <property type="entry name" value="Peptidase_S24_S26A/B/C"/>
</dbReference>
<name>A0A1G8FF35_9VIBR</name>
<dbReference type="OrthoDB" id="9787787at2"/>
<dbReference type="InterPro" id="IPR036286">
    <property type="entry name" value="LexA/Signal_pep-like_sf"/>
</dbReference>
<evidence type="ECO:0000313" key="2">
    <source>
        <dbReference type="EMBL" id="SDH80716.1"/>
    </source>
</evidence>
<dbReference type="Gene3D" id="2.10.109.10">
    <property type="entry name" value="Umud Fragment, subunit A"/>
    <property type="match status" value="1"/>
</dbReference>
<evidence type="ECO:0000259" key="1">
    <source>
        <dbReference type="Pfam" id="PF00717"/>
    </source>
</evidence>
<dbReference type="Pfam" id="PF00717">
    <property type="entry name" value="Peptidase_S24"/>
    <property type="match status" value="1"/>
</dbReference>